<dbReference type="EMBL" id="VSRR010047911">
    <property type="protein sequence ID" value="MPC78224.1"/>
    <property type="molecule type" value="Genomic_DNA"/>
</dbReference>
<evidence type="ECO:0000313" key="2">
    <source>
        <dbReference type="Proteomes" id="UP000324222"/>
    </source>
</evidence>
<gene>
    <name evidence="1" type="ORF">E2C01_072707</name>
</gene>
<organism evidence="1 2">
    <name type="scientific">Portunus trituberculatus</name>
    <name type="common">Swimming crab</name>
    <name type="synonym">Neptunus trituberculatus</name>
    <dbReference type="NCBI Taxonomy" id="210409"/>
    <lineage>
        <taxon>Eukaryota</taxon>
        <taxon>Metazoa</taxon>
        <taxon>Ecdysozoa</taxon>
        <taxon>Arthropoda</taxon>
        <taxon>Crustacea</taxon>
        <taxon>Multicrustacea</taxon>
        <taxon>Malacostraca</taxon>
        <taxon>Eumalacostraca</taxon>
        <taxon>Eucarida</taxon>
        <taxon>Decapoda</taxon>
        <taxon>Pleocyemata</taxon>
        <taxon>Brachyura</taxon>
        <taxon>Eubrachyura</taxon>
        <taxon>Portunoidea</taxon>
        <taxon>Portunidae</taxon>
        <taxon>Portuninae</taxon>
        <taxon>Portunus</taxon>
    </lineage>
</organism>
<sequence length="113" mass="13364">MTCRNSLRERRPPVRARSSSERVRWTSFVQYLRGRHKVCYFRRHFHILKQKQRCNTVRLQGGSISADEIAGLAQVSYDPGLFQFIHLFTKDKKTIVSRDGYMACFSVLHFRQV</sequence>
<protein>
    <submittedName>
        <fullName evidence="1">Uncharacterized protein</fullName>
    </submittedName>
</protein>
<proteinExistence type="predicted"/>
<dbReference type="Proteomes" id="UP000324222">
    <property type="component" value="Unassembled WGS sequence"/>
</dbReference>
<dbReference type="AlphaFoldDB" id="A0A5B7IC43"/>
<keyword evidence="2" id="KW-1185">Reference proteome</keyword>
<name>A0A5B7IC43_PORTR</name>
<evidence type="ECO:0000313" key="1">
    <source>
        <dbReference type="EMBL" id="MPC78224.1"/>
    </source>
</evidence>
<comment type="caution">
    <text evidence="1">The sequence shown here is derived from an EMBL/GenBank/DDBJ whole genome shotgun (WGS) entry which is preliminary data.</text>
</comment>
<accession>A0A5B7IC43</accession>
<reference evidence="1 2" key="1">
    <citation type="submission" date="2019-05" db="EMBL/GenBank/DDBJ databases">
        <title>Another draft genome of Portunus trituberculatus and its Hox gene families provides insights of decapod evolution.</title>
        <authorList>
            <person name="Jeong J.-H."/>
            <person name="Song I."/>
            <person name="Kim S."/>
            <person name="Choi T."/>
            <person name="Kim D."/>
            <person name="Ryu S."/>
            <person name="Kim W."/>
        </authorList>
    </citation>
    <scope>NUCLEOTIDE SEQUENCE [LARGE SCALE GENOMIC DNA]</scope>
    <source>
        <tissue evidence="1">Muscle</tissue>
    </source>
</reference>